<evidence type="ECO:0000313" key="11">
    <source>
        <dbReference type="Proteomes" id="UP001222932"/>
    </source>
</evidence>
<dbReference type="PRINTS" id="PR00981">
    <property type="entry name" value="TRNASYNTHSER"/>
</dbReference>
<sequence>MILFSARTRKLARPFLSVRRGVASGAPGKVQPSASSHNPAPPSSSLPRARLDYAHLLADPAATARNAAERGLTADVEGLQAARAHALEVEKALNAARAEQGALSSLFKGGKKGKGKGDKGKAIKGDGDKDKSKAEGDTEKQAAMAAARAAKERVQALERAARAADEAAFALASSLPNFTHPASPRGPEENALEIDRFGPPPSGADTARDHVEIARAFGWLDGAASALATGSSWPYLRGPFAQLEHALVGYALSRAIAAGFETVATPDVVLADVAARCGFQPRDGDGGPRQTYFLEREGGEAALCLAGTAEIPLAAMFANRVVEPARVVGVGRAFRAEAGARGADTRGLYRVHQFTKVELFAVARPQDSEGVMEDMRALQKDIALGLGLSVRVLDMPSEELGASAARKYDMEAWMPGRGKWGEITSTSNCTDYQSRRLLIRYRDEEGMRFPHTLNGTAAAVPRLIVALVENGARFRDGKVVGVDLPRALRPFWVGPEALEGEHREGAWDGVIRFV</sequence>
<dbReference type="InterPro" id="IPR002314">
    <property type="entry name" value="aa-tRNA-synt_IIb"/>
</dbReference>
<keyword evidence="3" id="KW-0547">Nucleotide-binding</keyword>
<organism evidence="10 11">
    <name type="scientific">Cutaneotrichosporon spelunceum</name>
    <dbReference type="NCBI Taxonomy" id="1672016"/>
    <lineage>
        <taxon>Eukaryota</taxon>
        <taxon>Fungi</taxon>
        <taxon>Dikarya</taxon>
        <taxon>Basidiomycota</taxon>
        <taxon>Agaricomycotina</taxon>
        <taxon>Tremellomycetes</taxon>
        <taxon>Trichosporonales</taxon>
        <taxon>Trichosporonaceae</taxon>
        <taxon>Cutaneotrichosporon</taxon>
    </lineage>
</organism>
<feature type="domain" description="Aminoacyl-transfer RNA synthetases class-II family profile" evidence="9">
    <location>
        <begin position="259"/>
        <end position="490"/>
    </location>
</feature>
<accession>A0AAD3TSS4</accession>
<evidence type="ECO:0000256" key="7">
    <source>
        <dbReference type="ARBA" id="ARBA00034892"/>
    </source>
</evidence>
<dbReference type="GO" id="GO:0005524">
    <property type="term" value="F:ATP binding"/>
    <property type="evidence" value="ECO:0007669"/>
    <property type="project" value="UniProtKB-KW"/>
</dbReference>
<feature type="region of interest" description="Disordered" evidence="8">
    <location>
        <begin position="106"/>
        <end position="144"/>
    </location>
</feature>
<evidence type="ECO:0000256" key="2">
    <source>
        <dbReference type="ARBA" id="ARBA00022598"/>
    </source>
</evidence>
<dbReference type="InterPro" id="IPR006195">
    <property type="entry name" value="aa-tRNA-synth_II"/>
</dbReference>
<protein>
    <recommendedName>
        <fullName evidence="1">serine--tRNA ligase</fullName>
        <ecNumber evidence="1">6.1.1.11</ecNumber>
    </recommendedName>
    <alternativeName>
        <fullName evidence="6">Seryl-tRNA synthetase</fullName>
    </alternativeName>
    <alternativeName>
        <fullName evidence="7">Seryl-tRNA(Ser) synthetase</fullName>
    </alternativeName>
</protein>
<evidence type="ECO:0000256" key="8">
    <source>
        <dbReference type="SAM" id="MobiDB-lite"/>
    </source>
</evidence>
<proteinExistence type="predicted"/>
<dbReference type="Gene3D" id="3.30.930.10">
    <property type="entry name" value="Bira Bifunctional Protein, Domain 2"/>
    <property type="match status" value="1"/>
</dbReference>
<keyword evidence="5" id="KW-0030">Aminoacyl-tRNA synthetase</keyword>
<dbReference type="InterPro" id="IPR045864">
    <property type="entry name" value="aa-tRNA-synth_II/BPL/LPL"/>
</dbReference>
<dbReference type="SUPFAM" id="SSF55681">
    <property type="entry name" value="Class II aaRS and biotin synthetases"/>
    <property type="match status" value="1"/>
</dbReference>
<dbReference type="GO" id="GO:0006434">
    <property type="term" value="P:seryl-tRNA aminoacylation"/>
    <property type="evidence" value="ECO:0007669"/>
    <property type="project" value="InterPro"/>
</dbReference>
<evidence type="ECO:0000256" key="5">
    <source>
        <dbReference type="ARBA" id="ARBA00023146"/>
    </source>
</evidence>
<dbReference type="SUPFAM" id="SSF46589">
    <property type="entry name" value="tRNA-binding arm"/>
    <property type="match status" value="1"/>
</dbReference>
<dbReference type="EMBL" id="BTCM01000002">
    <property type="protein sequence ID" value="GMK55750.1"/>
    <property type="molecule type" value="Genomic_DNA"/>
</dbReference>
<evidence type="ECO:0000256" key="4">
    <source>
        <dbReference type="ARBA" id="ARBA00022840"/>
    </source>
</evidence>
<evidence type="ECO:0000256" key="3">
    <source>
        <dbReference type="ARBA" id="ARBA00022741"/>
    </source>
</evidence>
<gene>
    <name evidence="10" type="primary">DIA4</name>
    <name evidence="10" type="ORF">CspeluHIS016_0208060</name>
</gene>
<feature type="compositionally biased region" description="Basic and acidic residues" evidence="8">
    <location>
        <begin position="115"/>
        <end position="140"/>
    </location>
</feature>
<dbReference type="PROSITE" id="PS50862">
    <property type="entry name" value="AA_TRNA_LIGASE_II"/>
    <property type="match status" value="1"/>
</dbReference>
<dbReference type="EC" id="6.1.1.11" evidence="1"/>
<feature type="region of interest" description="Disordered" evidence="8">
    <location>
        <begin position="23"/>
        <end position="48"/>
    </location>
</feature>
<name>A0AAD3TSS4_9TREE</name>
<dbReference type="Pfam" id="PF00587">
    <property type="entry name" value="tRNA-synt_2b"/>
    <property type="match status" value="1"/>
</dbReference>
<dbReference type="InterPro" id="IPR042103">
    <property type="entry name" value="SerRS_1_N_sf"/>
</dbReference>
<dbReference type="AlphaFoldDB" id="A0AAD3TSS4"/>
<dbReference type="PANTHER" id="PTHR11778">
    <property type="entry name" value="SERYL-TRNA SYNTHETASE"/>
    <property type="match status" value="1"/>
</dbReference>
<reference evidence="10" key="2">
    <citation type="submission" date="2023-06" db="EMBL/GenBank/DDBJ databases">
        <authorList>
            <person name="Kobayashi Y."/>
            <person name="Kayamori A."/>
            <person name="Aoki K."/>
            <person name="Shiwa Y."/>
            <person name="Fujita N."/>
            <person name="Sugita T."/>
            <person name="Iwasaki W."/>
            <person name="Tanaka N."/>
            <person name="Takashima M."/>
        </authorList>
    </citation>
    <scope>NUCLEOTIDE SEQUENCE</scope>
    <source>
        <strain evidence="10">HIS016</strain>
    </source>
</reference>
<reference evidence="10" key="1">
    <citation type="journal article" date="2023" name="BMC Genomics">
        <title>Chromosome-level genome assemblies of Cutaneotrichosporon spp. (Trichosporonales, Basidiomycota) reveal imbalanced evolution between nucleotide sequences and chromosome synteny.</title>
        <authorList>
            <person name="Kobayashi Y."/>
            <person name="Kayamori A."/>
            <person name="Aoki K."/>
            <person name="Shiwa Y."/>
            <person name="Matsutani M."/>
            <person name="Fujita N."/>
            <person name="Sugita T."/>
            <person name="Iwasaki W."/>
            <person name="Tanaka N."/>
            <person name="Takashima M."/>
        </authorList>
    </citation>
    <scope>NUCLEOTIDE SEQUENCE</scope>
    <source>
        <strain evidence="10">HIS016</strain>
    </source>
</reference>
<dbReference type="Gene3D" id="1.10.287.40">
    <property type="entry name" value="Serine-tRNA synthetase, tRNA binding domain"/>
    <property type="match status" value="1"/>
</dbReference>
<evidence type="ECO:0000259" key="9">
    <source>
        <dbReference type="PROSITE" id="PS50862"/>
    </source>
</evidence>
<dbReference type="InterPro" id="IPR010978">
    <property type="entry name" value="tRNA-bd_arm"/>
</dbReference>
<dbReference type="InterPro" id="IPR002317">
    <property type="entry name" value="Ser-tRNA-ligase_type_1"/>
</dbReference>
<keyword evidence="2" id="KW-0436">Ligase</keyword>
<comment type="caution">
    <text evidence="10">The sequence shown here is derived from an EMBL/GenBank/DDBJ whole genome shotgun (WGS) entry which is preliminary data.</text>
</comment>
<dbReference type="Proteomes" id="UP001222932">
    <property type="component" value="Unassembled WGS sequence"/>
</dbReference>
<keyword evidence="4" id="KW-0067">ATP-binding</keyword>
<evidence type="ECO:0000256" key="1">
    <source>
        <dbReference type="ARBA" id="ARBA00012840"/>
    </source>
</evidence>
<dbReference type="GO" id="GO:0004828">
    <property type="term" value="F:serine-tRNA ligase activity"/>
    <property type="evidence" value="ECO:0007669"/>
    <property type="project" value="UniProtKB-EC"/>
</dbReference>
<evidence type="ECO:0000313" key="10">
    <source>
        <dbReference type="EMBL" id="GMK55750.1"/>
    </source>
</evidence>
<keyword evidence="11" id="KW-1185">Reference proteome</keyword>
<evidence type="ECO:0000256" key="6">
    <source>
        <dbReference type="ARBA" id="ARBA00031113"/>
    </source>
</evidence>